<dbReference type="EMBL" id="GGFJ01013664">
    <property type="protein sequence ID" value="MBW62805.1"/>
    <property type="molecule type" value="Transcribed_RNA"/>
</dbReference>
<keyword evidence="1" id="KW-0732">Signal</keyword>
<feature type="chain" id="PRO_5014663078" evidence="1">
    <location>
        <begin position="16"/>
        <end position="79"/>
    </location>
</feature>
<feature type="signal peptide" evidence="1">
    <location>
        <begin position="1"/>
        <end position="15"/>
    </location>
</feature>
<sequence>MLCFVLLMICFPVRCIVVRTTKSCSSVKVAIASVTLNIFGFHELKWWSTLVALSDFCQKKRLPTRLHKNRTAQDRTGND</sequence>
<evidence type="ECO:0000256" key="1">
    <source>
        <dbReference type="SAM" id="SignalP"/>
    </source>
</evidence>
<organism evidence="2">
    <name type="scientific">Anopheles marajoara</name>
    <dbReference type="NCBI Taxonomy" id="58244"/>
    <lineage>
        <taxon>Eukaryota</taxon>
        <taxon>Metazoa</taxon>
        <taxon>Ecdysozoa</taxon>
        <taxon>Arthropoda</taxon>
        <taxon>Hexapoda</taxon>
        <taxon>Insecta</taxon>
        <taxon>Pterygota</taxon>
        <taxon>Neoptera</taxon>
        <taxon>Endopterygota</taxon>
        <taxon>Diptera</taxon>
        <taxon>Nematocera</taxon>
        <taxon>Culicoidea</taxon>
        <taxon>Culicidae</taxon>
        <taxon>Anophelinae</taxon>
        <taxon>Anopheles</taxon>
    </lineage>
</organism>
<accession>A0A2M4CC49</accession>
<name>A0A2M4CC49_9DIPT</name>
<reference evidence="2" key="1">
    <citation type="submission" date="2018-01" db="EMBL/GenBank/DDBJ databases">
        <title>An insight into the sialome of Amazonian anophelines.</title>
        <authorList>
            <person name="Ribeiro J.M."/>
            <person name="Scarpassa V."/>
            <person name="Calvo E."/>
        </authorList>
    </citation>
    <scope>NUCLEOTIDE SEQUENCE</scope>
    <source>
        <tissue evidence="2">Salivary glands</tissue>
    </source>
</reference>
<protein>
    <submittedName>
        <fullName evidence="2">Putative secreted protein</fullName>
    </submittedName>
</protein>
<dbReference type="AlphaFoldDB" id="A0A2M4CC49"/>
<proteinExistence type="predicted"/>
<evidence type="ECO:0000313" key="2">
    <source>
        <dbReference type="EMBL" id="MBW62805.1"/>
    </source>
</evidence>